<protein>
    <submittedName>
        <fullName evidence="1">Uncharacterized protein</fullName>
    </submittedName>
</protein>
<sequence length="111" mass="13554">MIFKNLSYYITDQQEPKLEELRDLKLQDRGKQFKIVGEIDSCIAFITKFLVKQYKMFKDFKYQISLHLIYYSQCILINHQNSFVFILINMINLKITKDYYLKYFQIQVEKT</sequence>
<dbReference type="AlphaFoldDB" id="A0A8S1TS74"/>
<keyword evidence="3" id="KW-1185">Reference proteome</keyword>
<dbReference type="EMBL" id="CAJJDO010000025">
    <property type="protein sequence ID" value="CAD8153786.1"/>
    <property type="molecule type" value="Genomic_DNA"/>
</dbReference>
<reference evidence="1" key="1">
    <citation type="submission" date="2021-01" db="EMBL/GenBank/DDBJ databases">
        <authorList>
            <consortium name="Genoscope - CEA"/>
            <person name="William W."/>
        </authorList>
    </citation>
    <scope>NUCLEOTIDE SEQUENCE</scope>
</reference>
<accession>A0A8S1TS74</accession>
<comment type="caution">
    <text evidence="1">The sequence shown here is derived from an EMBL/GenBank/DDBJ whole genome shotgun (WGS) entry which is preliminary data.</text>
</comment>
<evidence type="ECO:0000313" key="2">
    <source>
        <dbReference type="EMBL" id="CAD8153788.1"/>
    </source>
</evidence>
<dbReference type="Proteomes" id="UP000689195">
    <property type="component" value="Unassembled WGS sequence"/>
</dbReference>
<dbReference type="EMBL" id="CAJJDO010000025">
    <property type="protein sequence ID" value="CAD8153788.1"/>
    <property type="molecule type" value="Genomic_DNA"/>
</dbReference>
<proteinExistence type="predicted"/>
<gene>
    <name evidence="1" type="ORF">PPENT_87.1.T0250030</name>
    <name evidence="2" type="ORF">PPENT_87.1.T0250031</name>
</gene>
<organism evidence="1 3">
    <name type="scientific">Paramecium pentaurelia</name>
    <dbReference type="NCBI Taxonomy" id="43138"/>
    <lineage>
        <taxon>Eukaryota</taxon>
        <taxon>Sar</taxon>
        <taxon>Alveolata</taxon>
        <taxon>Ciliophora</taxon>
        <taxon>Intramacronucleata</taxon>
        <taxon>Oligohymenophorea</taxon>
        <taxon>Peniculida</taxon>
        <taxon>Parameciidae</taxon>
        <taxon>Paramecium</taxon>
    </lineage>
</organism>
<evidence type="ECO:0000313" key="1">
    <source>
        <dbReference type="EMBL" id="CAD8153786.1"/>
    </source>
</evidence>
<evidence type="ECO:0000313" key="3">
    <source>
        <dbReference type="Proteomes" id="UP000689195"/>
    </source>
</evidence>
<name>A0A8S1TS74_9CILI</name>